<dbReference type="HOGENOM" id="CLU_060131_6_1_1"/>
<sequence length="257" mass="28588">MASSKPINVSIEPLNYADISTCAQIAADSFATDPHTIVKQLGKDGYDMADIFRGMFLRNLERKTIVHVKAVDQDTGKIVGHGGWAFPRVDPATIPRQGPSDEKPAALQEKTPETAAKQEKSEAPVGGRIDELHALEDKDMQEWMTEQVPSDKPCMIIACLMVHPEYQSRGVGSALIQHGNKTADQLGLSIYVHSSDQAWKAYSKFGFTTMRELDIDLDEYAPRPPRDDEHVMGKKGIGKWGKYMIRYMVRTPVKASE</sequence>
<reference evidence="3 4" key="1">
    <citation type="journal article" date="2015" name="Genome Announc.">
        <title>Draft Genome Sequence and Gene Annotation of the Entomopathogenic Fungus Verticillium hemipterigenum.</title>
        <authorList>
            <person name="Horn F."/>
            <person name="Habel A."/>
            <person name="Scharf D.H."/>
            <person name="Dworschak J."/>
            <person name="Brakhage A.A."/>
            <person name="Guthke R."/>
            <person name="Hertweck C."/>
            <person name="Linde J."/>
        </authorList>
    </citation>
    <scope>NUCLEOTIDE SEQUENCE [LARGE SCALE GENOMIC DNA]</scope>
</reference>
<dbReference type="InterPro" id="IPR016181">
    <property type="entry name" value="Acyl_CoA_acyltransferase"/>
</dbReference>
<dbReference type="Gene3D" id="3.40.630.30">
    <property type="match status" value="1"/>
</dbReference>
<dbReference type="OrthoDB" id="410198at2759"/>
<dbReference type="SUPFAM" id="SSF55729">
    <property type="entry name" value="Acyl-CoA N-acyltransferases (Nat)"/>
    <property type="match status" value="1"/>
</dbReference>
<organism evidence="3 4">
    <name type="scientific">[Torrubiella] hemipterigena</name>
    <dbReference type="NCBI Taxonomy" id="1531966"/>
    <lineage>
        <taxon>Eukaryota</taxon>
        <taxon>Fungi</taxon>
        <taxon>Dikarya</taxon>
        <taxon>Ascomycota</taxon>
        <taxon>Pezizomycotina</taxon>
        <taxon>Sordariomycetes</taxon>
        <taxon>Hypocreomycetidae</taxon>
        <taxon>Hypocreales</taxon>
        <taxon>Clavicipitaceae</taxon>
        <taxon>Clavicipitaceae incertae sedis</taxon>
        <taxon>'Torrubiella' clade</taxon>
    </lineage>
</organism>
<evidence type="ECO:0000259" key="2">
    <source>
        <dbReference type="PROSITE" id="PS51186"/>
    </source>
</evidence>
<dbReference type="InterPro" id="IPR052523">
    <property type="entry name" value="Trichothecene_AcTrans"/>
</dbReference>
<accession>A0A0A1SQR2</accession>
<name>A0A0A1SQR2_9HYPO</name>
<evidence type="ECO:0000313" key="3">
    <source>
        <dbReference type="EMBL" id="CEJ82753.1"/>
    </source>
</evidence>
<dbReference type="InterPro" id="IPR000182">
    <property type="entry name" value="GNAT_dom"/>
</dbReference>
<evidence type="ECO:0000256" key="1">
    <source>
        <dbReference type="SAM" id="MobiDB-lite"/>
    </source>
</evidence>
<proteinExistence type="predicted"/>
<dbReference type="STRING" id="1531966.A0A0A1SQR2"/>
<feature type="region of interest" description="Disordered" evidence="1">
    <location>
        <begin position="89"/>
        <end position="126"/>
    </location>
</feature>
<dbReference type="Proteomes" id="UP000039046">
    <property type="component" value="Unassembled WGS sequence"/>
</dbReference>
<dbReference type="GO" id="GO:0016747">
    <property type="term" value="F:acyltransferase activity, transferring groups other than amino-acyl groups"/>
    <property type="evidence" value="ECO:0007669"/>
    <property type="project" value="InterPro"/>
</dbReference>
<dbReference type="AlphaFoldDB" id="A0A0A1SQR2"/>
<gene>
    <name evidence="3" type="ORF">VHEMI02801</name>
</gene>
<protein>
    <recommendedName>
        <fullName evidence="2">N-acetyltransferase domain-containing protein</fullName>
    </recommendedName>
</protein>
<feature type="domain" description="N-acetyltransferase" evidence="2">
    <location>
        <begin position="87"/>
        <end position="227"/>
    </location>
</feature>
<feature type="compositionally biased region" description="Basic and acidic residues" evidence="1">
    <location>
        <begin position="99"/>
        <end position="126"/>
    </location>
</feature>
<dbReference type="EMBL" id="CDHN01000001">
    <property type="protein sequence ID" value="CEJ82753.1"/>
    <property type="molecule type" value="Genomic_DNA"/>
</dbReference>
<dbReference type="PANTHER" id="PTHR42791:SF2">
    <property type="entry name" value="N-ACETYLTRANSFERASE DOMAIN-CONTAINING PROTEIN"/>
    <property type="match status" value="1"/>
</dbReference>
<dbReference type="PROSITE" id="PS51186">
    <property type="entry name" value="GNAT"/>
    <property type="match status" value="1"/>
</dbReference>
<dbReference type="Pfam" id="PF13673">
    <property type="entry name" value="Acetyltransf_10"/>
    <property type="match status" value="1"/>
</dbReference>
<dbReference type="CDD" id="cd04301">
    <property type="entry name" value="NAT_SF"/>
    <property type="match status" value="1"/>
</dbReference>
<evidence type="ECO:0000313" key="4">
    <source>
        <dbReference type="Proteomes" id="UP000039046"/>
    </source>
</evidence>
<keyword evidence="4" id="KW-1185">Reference proteome</keyword>
<dbReference type="PANTHER" id="PTHR42791">
    <property type="entry name" value="GNAT FAMILY ACETYLTRANSFERASE"/>
    <property type="match status" value="1"/>
</dbReference>